<feature type="transmembrane region" description="Helical" evidence="1">
    <location>
        <begin position="92"/>
        <end position="112"/>
    </location>
</feature>
<evidence type="ECO:0000313" key="3">
    <source>
        <dbReference type="Proteomes" id="UP000178603"/>
    </source>
</evidence>
<proteinExistence type="predicted"/>
<reference evidence="2 3" key="1">
    <citation type="journal article" date="2016" name="Nat. Commun.">
        <title>Thousands of microbial genomes shed light on interconnected biogeochemical processes in an aquifer system.</title>
        <authorList>
            <person name="Anantharaman K."/>
            <person name="Brown C.T."/>
            <person name="Hug L.A."/>
            <person name="Sharon I."/>
            <person name="Castelle C.J."/>
            <person name="Probst A.J."/>
            <person name="Thomas B.C."/>
            <person name="Singh A."/>
            <person name="Wilkins M.J."/>
            <person name="Karaoz U."/>
            <person name="Brodie E.L."/>
            <person name="Williams K.H."/>
            <person name="Hubbard S.S."/>
            <person name="Banfield J.F."/>
        </authorList>
    </citation>
    <scope>NUCLEOTIDE SEQUENCE [LARGE SCALE GENOMIC DNA]</scope>
</reference>
<keyword evidence="1" id="KW-0472">Membrane</keyword>
<organism evidence="2 3">
    <name type="scientific">Candidatus Woesebacteria bacterium RIFCSPHIGHO2_12_FULL_41_24</name>
    <dbReference type="NCBI Taxonomy" id="1802510"/>
    <lineage>
        <taxon>Bacteria</taxon>
        <taxon>Candidatus Woeseibacteriota</taxon>
    </lineage>
</organism>
<evidence type="ECO:0008006" key="4">
    <source>
        <dbReference type="Google" id="ProtNLM"/>
    </source>
</evidence>
<dbReference type="Proteomes" id="UP000178603">
    <property type="component" value="Unassembled WGS sequence"/>
</dbReference>
<keyword evidence="1" id="KW-1133">Transmembrane helix</keyword>
<gene>
    <name evidence="2" type="ORF">A3E44_05005</name>
</gene>
<evidence type="ECO:0000313" key="2">
    <source>
        <dbReference type="EMBL" id="OGM55418.1"/>
    </source>
</evidence>
<comment type="caution">
    <text evidence="2">The sequence shown here is derived from an EMBL/GenBank/DDBJ whole genome shotgun (WGS) entry which is preliminary data.</text>
</comment>
<feature type="transmembrane region" description="Helical" evidence="1">
    <location>
        <begin position="60"/>
        <end position="80"/>
    </location>
</feature>
<dbReference type="AlphaFoldDB" id="A0A1F8AVZ5"/>
<feature type="transmembrane region" description="Helical" evidence="1">
    <location>
        <begin position="21"/>
        <end position="40"/>
    </location>
</feature>
<keyword evidence="1" id="KW-0812">Transmembrane</keyword>
<accession>A0A1F8AVZ5</accession>
<sequence>MKNTDRKLVASGLPFKRIVTLSLAIDSLAIFVSLLFQNNLPPEIPLFYGKPRGNEQLLPKIYLVLPPATALIATMVNVGVAKIIKDKFLQKLLTSTVAVTSVMAAFAVYKTLSLVGNF</sequence>
<name>A0A1F8AVZ5_9BACT</name>
<protein>
    <recommendedName>
        <fullName evidence="4">DUF1648 domain-containing protein</fullName>
    </recommendedName>
</protein>
<dbReference type="EMBL" id="MGGW01000003">
    <property type="protein sequence ID" value="OGM55418.1"/>
    <property type="molecule type" value="Genomic_DNA"/>
</dbReference>
<evidence type="ECO:0000256" key="1">
    <source>
        <dbReference type="SAM" id="Phobius"/>
    </source>
</evidence>